<comment type="similarity">
    <text evidence="2">Belongs to the eukaryotic RPB8 RNA polymerase subunit family.</text>
</comment>
<evidence type="ECO:0000256" key="3">
    <source>
        <dbReference type="ARBA" id="ARBA00023242"/>
    </source>
</evidence>
<evidence type="ECO:0000256" key="4">
    <source>
        <dbReference type="ARBA" id="ARBA00044496"/>
    </source>
</evidence>
<evidence type="ECO:0000256" key="1">
    <source>
        <dbReference type="ARBA" id="ARBA00004123"/>
    </source>
</evidence>
<dbReference type="GO" id="GO:0005666">
    <property type="term" value="C:RNA polymerase III complex"/>
    <property type="evidence" value="ECO:0007669"/>
    <property type="project" value="TreeGrafter"/>
</dbReference>
<dbReference type="GO" id="GO:0005736">
    <property type="term" value="C:RNA polymerase I complex"/>
    <property type="evidence" value="ECO:0007669"/>
    <property type="project" value="TreeGrafter"/>
</dbReference>
<keyword evidence="5" id="KW-0240">DNA-directed RNA polymerase</keyword>
<dbReference type="PANTHER" id="PTHR10917:SF0">
    <property type="entry name" value="DNA-DIRECTED RNA POLYMERASES I, II, AND III SUBUNIT RPABC3"/>
    <property type="match status" value="1"/>
</dbReference>
<accession>A0A0M9A6Q8</accession>
<dbReference type="OrthoDB" id="10249565at2759"/>
<gene>
    <name evidence="5" type="ORF">WN51_10457</name>
</gene>
<dbReference type="EMBL" id="KQ435736">
    <property type="protein sequence ID" value="KOX77063.1"/>
    <property type="molecule type" value="Genomic_DNA"/>
</dbReference>
<dbReference type="SMART" id="SM00658">
    <property type="entry name" value="RPOL8c"/>
    <property type="match status" value="1"/>
</dbReference>
<dbReference type="Pfam" id="PF03870">
    <property type="entry name" value="RNA_pol_Rpb8"/>
    <property type="match status" value="1"/>
</dbReference>
<dbReference type="GO" id="GO:0003899">
    <property type="term" value="F:DNA-directed RNA polymerase activity"/>
    <property type="evidence" value="ECO:0007669"/>
    <property type="project" value="InterPro"/>
</dbReference>
<organism evidence="5 6">
    <name type="scientific">Melipona quadrifasciata</name>
    <dbReference type="NCBI Taxonomy" id="166423"/>
    <lineage>
        <taxon>Eukaryota</taxon>
        <taxon>Metazoa</taxon>
        <taxon>Ecdysozoa</taxon>
        <taxon>Arthropoda</taxon>
        <taxon>Hexapoda</taxon>
        <taxon>Insecta</taxon>
        <taxon>Pterygota</taxon>
        <taxon>Neoptera</taxon>
        <taxon>Endopterygota</taxon>
        <taxon>Hymenoptera</taxon>
        <taxon>Apocrita</taxon>
        <taxon>Aculeata</taxon>
        <taxon>Apoidea</taxon>
        <taxon>Anthophila</taxon>
        <taxon>Apidae</taxon>
        <taxon>Melipona</taxon>
    </lineage>
</organism>
<comment type="function">
    <text evidence="4">DNA-dependent RNA polymerase catalyzes the transcription of DNA into RNA using the four ribonucleoside triphosphates as substrates. Common component of RNA polymerases I, II and III which synthesize ribosomal RNA precursors, mRNA precursors and many functional non-coding RNAs, and small RNAs, such as 5S rRNA and tRNAs, respectively.</text>
</comment>
<proteinExistence type="inferred from homology"/>
<dbReference type="InterPro" id="IPR005570">
    <property type="entry name" value="RPABC3"/>
</dbReference>
<dbReference type="SUPFAM" id="SSF50249">
    <property type="entry name" value="Nucleic acid-binding proteins"/>
    <property type="match status" value="1"/>
</dbReference>
<dbReference type="GO" id="GO:0006351">
    <property type="term" value="P:DNA-templated transcription"/>
    <property type="evidence" value="ECO:0007669"/>
    <property type="project" value="InterPro"/>
</dbReference>
<evidence type="ECO:0000313" key="6">
    <source>
        <dbReference type="Proteomes" id="UP000053105"/>
    </source>
</evidence>
<evidence type="ECO:0000256" key="2">
    <source>
        <dbReference type="ARBA" id="ARBA00008912"/>
    </source>
</evidence>
<dbReference type="Gene3D" id="2.40.50.140">
    <property type="entry name" value="Nucleic acid-binding proteins"/>
    <property type="match status" value="1"/>
</dbReference>
<dbReference type="AlphaFoldDB" id="A0A0M9A6Q8"/>
<keyword evidence="5" id="KW-0804">Transcription</keyword>
<dbReference type="PANTHER" id="PTHR10917">
    <property type="entry name" value="DNA-DIRECTED RNA POLYMERASES I, II, AND III SUBUNIT RPABC3"/>
    <property type="match status" value="1"/>
</dbReference>
<keyword evidence="6" id="KW-1185">Reference proteome</keyword>
<dbReference type="STRING" id="166423.A0A0M9A6Q8"/>
<dbReference type="InterPro" id="IPR012340">
    <property type="entry name" value="NA-bd_OB-fold"/>
</dbReference>
<evidence type="ECO:0000313" key="5">
    <source>
        <dbReference type="EMBL" id="KOX77063.1"/>
    </source>
</evidence>
<reference evidence="5 6" key="1">
    <citation type="submission" date="2015-07" db="EMBL/GenBank/DDBJ databases">
        <title>The genome of Melipona quadrifasciata.</title>
        <authorList>
            <person name="Pan H."/>
            <person name="Kapheim K."/>
        </authorList>
    </citation>
    <scope>NUCLEOTIDE SEQUENCE [LARGE SCALE GENOMIC DNA]</scope>
    <source>
        <strain evidence="5">0111107301</strain>
        <tissue evidence="5">Whole body</tissue>
    </source>
</reference>
<name>A0A0M9A6Q8_9HYME</name>
<keyword evidence="3" id="KW-0539">Nucleus</keyword>
<dbReference type="Proteomes" id="UP000053105">
    <property type="component" value="Unassembled WGS sequence"/>
</dbReference>
<sequence>MRYMPLCKSCRTGGIRKCAAQGHVTLQQTPNPLPLNIVILTPLTDSSGCMYLVDSGAAEGVAQTRAEYLQCSAILQEHLNLSVKIAERRLTDTVGLDSINCEFHLKRGDKFRLVLATTLREDGYPDVGEWNATEQEGGSRADSFEYVMSGMVYRIEGDEANNEPSSRLKIVIKITKKNPTKRAIMAYTKVKVIDCCKLELVSFLFPKSCLSIIENNCKFDQCVQFIILSLSPARLKKLLSCIVRIKCSMGRLVPNPGDFTRPTVWYASADIASLRNRGVIVKFGLKTMKIEVPARDVPVFSHATGQLVALYFRERYYLTQQLKFKVSKNNYFDKLPNNDITKSTSNKLQSRQVDLTELKSVFQSMRYDVEAFLQRARNNDKRKFLTENKWRSIVMRKGGGDLFFSPVKAIYVSNNFQELINGNPDCIPYCKIIGKV</sequence>
<comment type="subcellular location">
    <subcellularLocation>
        <location evidence="1">Nucleus</location>
    </subcellularLocation>
</comment>
<protein>
    <submittedName>
        <fullName evidence="5">DNA-directed RNA polymerases I, II, and III subunit RPABC3</fullName>
    </submittedName>
</protein>
<dbReference type="GO" id="GO:0005665">
    <property type="term" value="C:RNA polymerase II, core complex"/>
    <property type="evidence" value="ECO:0007669"/>
    <property type="project" value="TreeGrafter"/>
</dbReference>